<name>A0A917TWT4_9BACI</name>
<dbReference type="EMBL" id="BMLG01000021">
    <property type="protein sequence ID" value="GGM39978.1"/>
    <property type="molecule type" value="Genomic_DNA"/>
</dbReference>
<feature type="domain" description="Enoyl reductase (ER)" evidence="2">
    <location>
        <begin position="10"/>
        <end position="308"/>
    </location>
</feature>
<dbReference type="InterPro" id="IPR002364">
    <property type="entry name" value="Quin_OxRdtase/zeta-crystal_CS"/>
</dbReference>
<dbReference type="InterPro" id="IPR013154">
    <property type="entry name" value="ADH-like_N"/>
</dbReference>
<dbReference type="Gene3D" id="3.40.50.720">
    <property type="entry name" value="NAD(P)-binding Rossmann-like Domain"/>
    <property type="match status" value="1"/>
</dbReference>
<keyword evidence="1" id="KW-0560">Oxidoreductase</keyword>
<keyword evidence="4" id="KW-1185">Reference proteome</keyword>
<accession>A0A917TWT4</accession>
<organism evidence="3 4">
    <name type="scientific">Paraliobacillus quinghaiensis</name>
    <dbReference type="NCBI Taxonomy" id="470815"/>
    <lineage>
        <taxon>Bacteria</taxon>
        <taxon>Bacillati</taxon>
        <taxon>Bacillota</taxon>
        <taxon>Bacilli</taxon>
        <taxon>Bacillales</taxon>
        <taxon>Bacillaceae</taxon>
        <taxon>Paraliobacillus</taxon>
    </lineage>
</organism>
<dbReference type="Proteomes" id="UP000618460">
    <property type="component" value="Unassembled WGS sequence"/>
</dbReference>
<protein>
    <submittedName>
        <fullName evidence="3">Oxidoreductase</fullName>
    </submittedName>
</protein>
<dbReference type="InterPro" id="IPR050700">
    <property type="entry name" value="YIM1/Zinc_Alcohol_DH_Fams"/>
</dbReference>
<dbReference type="OrthoDB" id="9792162at2"/>
<evidence type="ECO:0000313" key="3">
    <source>
        <dbReference type="EMBL" id="GGM39978.1"/>
    </source>
</evidence>
<proteinExistence type="predicted"/>
<comment type="caution">
    <text evidence="3">The sequence shown here is derived from an EMBL/GenBank/DDBJ whole genome shotgun (WGS) entry which is preliminary data.</text>
</comment>
<dbReference type="RefSeq" id="WP_117156203.1">
    <property type="nucleotide sequence ID" value="NZ_BMLG01000021.1"/>
</dbReference>
<evidence type="ECO:0000313" key="4">
    <source>
        <dbReference type="Proteomes" id="UP000618460"/>
    </source>
</evidence>
<reference evidence="3" key="2">
    <citation type="submission" date="2020-09" db="EMBL/GenBank/DDBJ databases">
        <authorList>
            <person name="Sun Q."/>
            <person name="Zhou Y."/>
        </authorList>
    </citation>
    <scope>NUCLEOTIDE SEQUENCE</scope>
    <source>
        <strain evidence="3">CGMCC 1.6333</strain>
    </source>
</reference>
<dbReference type="SUPFAM" id="SSF51735">
    <property type="entry name" value="NAD(P)-binding Rossmann-fold domains"/>
    <property type="match status" value="1"/>
</dbReference>
<dbReference type="Pfam" id="PF08240">
    <property type="entry name" value="ADH_N"/>
    <property type="match status" value="1"/>
</dbReference>
<dbReference type="GO" id="GO:0016491">
    <property type="term" value="F:oxidoreductase activity"/>
    <property type="evidence" value="ECO:0007669"/>
    <property type="project" value="UniProtKB-KW"/>
</dbReference>
<sequence>MKAIVINEYGDKDVLQEQEVQKPVIKENQVLVEAHATSINPIDWNVRAGYLKEMLDFSFPIILGWDVAGTIVEVGSQVKGFKVGDEVFARPDTTNQGTYAEFTAVDEEFLANKPHNISFEEAASIPLAGLTAWQCLVDVLKVKSGEKVLIQAGSGGVGSLAIQIAKHLGAFVATTASGKNEAYVKELGADQFINYQTQNFEEELSNFDVVLDTMGGEILNRSFKILKPGGRLVTILGSPDEALAEKYQVTASGFWVTPNGKELNEMGELLEKDILKPQVGHVFDFSEEQIKEAHALSETHHAKGKIAIKIK</sequence>
<dbReference type="SUPFAM" id="SSF50129">
    <property type="entry name" value="GroES-like"/>
    <property type="match status" value="1"/>
</dbReference>
<dbReference type="Gene3D" id="3.90.180.10">
    <property type="entry name" value="Medium-chain alcohol dehydrogenases, catalytic domain"/>
    <property type="match status" value="1"/>
</dbReference>
<evidence type="ECO:0000259" key="2">
    <source>
        <dbReference type="SMART" id="SM00829"/>
    </source>
</evidence>
<evidence type="ECO:0000256" key="1">
    <source>
        <dbReference type="ARBA" id="ARBA00023002"/>
    </source>
</evidence>
<dbReference type="CDD" id="cd05289">
    <property type="entry name" value="MDR_like_2"/>
    <property type="match status" value="1"/>
</dbReference>
<dbReference type="AlphaFoldDB" id="A0A917TWT4"/>
<reference evidence="3" key="1">
    <citation type="journal article" date="2014" name="Int. J. Syst. Evol. Microbiol.">
        <title>Complete genome sequence of Corynebacterium casei LMG S-19264T (=DSM 44701T), isolated from a smear-ripened cheese.</title>
        <authorList>
            <consortium name="US DOE Joint Genome Institute (JGI-PGF)"/>
            <person name="Walter F."/>
            <person name="Albersmeier A."/>
            <person name="Kalinowski J."/>
            <person name="Ruckert C."/>
        </authorList>
    </citation>
    <scope>NUCLEOTIDE SEQUENCE</scope>
    <source>
        <strain evidence="3">CGMCC 1.6333</strain>
    </source>
</reference>
<dbReference type="PROSITE" id="PS01162">
    <property type="entry name" value="QOR_ZETA_CRYSTAL"/>
    <property type="match status" value="1"/>
</dbReference>
<dbReference type="InterPro" id="IPR036291">
    <property type="entry name" value="NAD(P)-bd_dom_sf"/>
</dbReference>
<dbReference type="GO" id="GO:0008270">
    <property type="term" value="F:zinc ion binding"/>
    <property type="evidence" value="ECO:0007669"/>
    <property type="project" value="InterPro"/>
</dbReference>
<dbReference type="Pfam" id="PF13602">
    <property type="entry name" value="ADH_zinc_N_2"/>
    <property type="match status" value="1"/>
</dbReference>
<dbReference type="InterPro" id="IPR011032">
    <property type="entry name" value="GroES-like_sf"/>
</dbReference>
<dbReference type="SMART" id="SM00829">
    <property type="entry name" value="PKS_ER"/>
    <property type="match status" value="1"/>
</dbReference>
<dbReference type="PANTHER" id="PTHR11695:SF294">
    <property type="entry name" value="RETICULON-4-INTERACTING PROTEIN 1, MITOCHONDRIAL"/>
    <property type="match status" value="1"/>
</dbReference>
<dbReference type="InterPro" id="IPR020843">
    <property type="entry name" value="ER"/>
</dbReference>
<dbReference type="PANTHER" id="PTHR11695">
    <property type="entry name" value="ALCOHOL DEHYDROGENASE RELATED"/>
    <property type="match status" value="1"/>
</dbReference>
<gene>
    <name evidence="3" type="ORF">GCM10011351_27670</name>
</gene>